<reference evidence="1" key="2">
    <citation type="submission" date="2020-06" db="EMBL/GenBank/DDBJ databases">
        <authorList>
            <person name="Sheffer M."/>
        </authorList>
    </citation>
    <scope>NUCLEOTIDE SEQUENCE</scope>
</reference>
<accession>A0A8T0F5X3</accession>
<evidence type="ECO:0000313" key="1">
    <source>
        <dbReference type="EMBL" id="KAF8785812.1"/>
    </source>
</evidence>
<dbReference type="Proteomes" id="UP000807504">
    <property type="component" value="Unassembled WGS sequence"/>
</dbReference>
<organism evidence="1 2">
    <name type="scientific">Argiope bruennichi</name>
    <name type="common">Wasp spider</name>
    <name type="synonym">Aranea bruennichi</name>
    <dbReference type="NCBI Taxonomy" id="94029"/>
    <lineage>
        <taxon>Eukaryota</taxon>
        <taxon>Metazoa</taxon>
        <taxon>Ecdysozoa</taxon>
        <taxon>Arthropoda</taxon>
        <taxon>Chelicerata</taxon>
        <taxon>Arachnida</taxon>
        <taxon>Araneae</taxon>
        <taxon>Araneomorphae</taxon>
        <taxon>Entelegynae</taxon>
        <taxon>Araneoidea</taxon>
        <taxon>Araneidae</taxon>
        <taxon>Argiope</taxon>
    </lineage>
</organism>
<dbReference type="AlphaFoldDB" id="A0A8T0F5X3"/>
<sequence>MLVNNHSIKELNQAAQNKIYQDLITMIRFFIRHKNVKDLIITHKHLEALDIFMKKMALLDITRYTSDVLNVELW</sequence>
<comment type="caution">
    <text evidence="1">The sequence shown here is derived from an EMBL/GenBank/DDBJ whole genome shotgun (WGS) entry which is preliminary data.</text>
</comment>
<name>A0A8T0F5X3_ARGBR</name>
<dbReference type="EMBL" id="JABXBU010000030">
    <property type="protein sequence ID" value="KAF8785812.1"/>
    <property type="molecule type" value="Genomic_DNA"/>
</dbReference>
<keyword evidence="2" id="KW-1185">Reference proteome</keyword>
<evidence type="ECO:0000313" key="2">
    <source>
        <dbReference type="Proteomes" id="UP000807504"/>
    </source>
</evidence>
<reference evidence="1" key="1">
    <citation type="journal article" date="2020" name="bioRxiv">
        <title>Chromosome-level reference genome of the European wasp spider Argiope bruennichi: a resource for studies on range expansion and evolutionary adaptation.</title>
        <authorList>
            <person name="Sheffer M.M."/>
            <person name="Hoppe A."/>
            <person name="Krehenwinkel H."/>
            <person name="Uhl G."/>
            <person name="Kuss A.W."/>
            <person name="Jensen L."/>
            <person name="Jensen C."/>
            <person name="Gillespie R.G."/>
            <person name="Hoff K.J."/>
            <person name="Prost S."/>
        </authorList>
    </citation>
    <scope>NUCLEOTIDE SEQUENCE</scope>
</reference>
<protein>
    <submittedName>
        <fullName evidence="1">Uncharacterized protein</fullName>
    </submittedName>
</protein>
<proteinExistence type="predicted"/>
<gene>
    <name evidence="1" type="ORF">HNY73_011316</name>
</gene>